<dbReference type="Proteomes" id="UP000053558">
    <property type="component" value="Unassembled WGS sequence"/>
</dbReference>
<dbReference type="SUPFAM" id="SSF52540">
    <property type="entry name" value="P-loop containing nucleoside triphosphate hydrolases"/>
    <property type="match status" value="1"/>
</dbReference>
<dbReference type="Gene3D" id="3.40.50.300">
    <property type="entry name" value="P-loop containing nucleotide triphosphate hydrolases"/>
    <property type="match status" value="2"/>
</dbReference>
<evidence type="ECO:0000256" key="2">
    <source>
        <dbReference type="ARBA" id="ARBA00022741"/>
    </source>
</evidence>
<dbReference type="GO" id="GO:0003723">
    <property type="term" value="F:RNA binding"/>
    <property type="evidence" value="ECO:0007669"/>
    <property type="project" value="UniProtKB-UniRule"/>
</dbReference>
<evidence type="ECO:0000256" key="6">
    <source>
        <dbReference type="PROSITE-ProRule" id="PRU00657"/>
    </source>
</evidence>
<dbReference type="Pfam" id="PF00271">
    <property type="entry name" value="Helicase_C"/>
    <property type="match status" value="1"/>
</dbReference>
<feature type="region of interest" description="Disordered" evidence="7">
    <location>
        <begin position="1104"/>
        <end position="1126"/>
    </location>
</feature>
<feature type="domain" description="RNase III" evidence="8">
    <location>
        <begin position="983"/>
        <end position="1146"/>
    </location>
</feature>
<organism evidence="12 13">
    <name type="scientific">Coniophora puteana (strain RWD-64-598)</name>
    <name type="common">Brown rot fungus</name>
    <dbReference type="NCBI Taxonomy" id="741705"/>
    <lineage>
        <taxon>Eukaryota</taxon>
        <taxon>Fungi</taxon>
        <taxon>Dikarya</taxon>
        <taxon>Basidiomycota</taxon>
        <taxon>Agaricomycotina</taxon>
        <taxon>Agaricomycetes</taxon>
        <taxon>Agaricomycetidae</taxon>
        <taxon>Boletales</taxon>
        <taxon>Coniophorineae</taxon>
        <taxon>Coniophoraceae</taxon>
        <taxon>Coniophora</taxon>
    </lineage>
</organism>
<dbReference type="InterPro" id="IPR001650">
    <property type="entry name" value="Helicase_C-like"/>
</dbReference>
<dbReference type="PROSITE" id="PS51192">
    <property type="entry name" value="HELICASE_ATP_BIND_1"/>
    <property type="match status" value="1"/>
</dbReference>
<sequence>MTISQDTPNPAPDSTTTAAAVSESLLPRNYQEEIFRRAQEGNVIAALDTGSGKTFISILLIKWMVLQEHARDKVIVFLVPKVALVEQQASFISKHTPSSFRVKKFHGSLDLDLADRGNWQKSFEGSDVVVMTAQIFLNILTHSHWSIEKVSLLIFDECHHTRKNHAYNGVMREYFTLSTVHRPKVFGMTASPIWNPKDAQGSLLTLEKNLNATVIAVREHLAELLEHSPRPLEIIKEYVPPPDNYIYLKPSLWDCISVFAQGDTAQLISWDKLKMRYFVTRNTLGPYCADLNLYHDIKAKVRQEVEEIYDTQLSQRPIDLEDPAFAMDVDDGTPDNFEQDFLDRIPDDLKHIDAIVSEFTHYFDRGSTSPSASPSPSASTPPSEIPITIPLAWCAPKVKALVDVLLEHHSASPGSFHGIVFVEQRHVAMCLAKILPRIPELREHIRCAELVGHGTGHQHKKNQPPTAQARGMGLARQQDIVRSFREGKLNLLIATSVAEEGLDFPACDIVVRFDPVHHMVGYVQSRGRARTKTSAFVIMVQAGYDTHRERYRNLSESEPELKKVYQSREQLPQPEPEPSSESEEGEVEEEDPADIAVRERYVVPSTGAALTYGSAIGLVNYLCSLLPHDQYTEPPTPKYFGDYAATLDLPASLPLPLDKRRFRGPIRRSKREAKRAVAFMAVKELHKLNVFDDYLLPSSGAKGRNTEDADGVKISETADIPDDLDVMVRDPWVLGPTLWMHKLLVDGKVVAGLVTGTSFPPVELMAEGSTLRVRCAYAFRLDEDSEWERFRMLDEYTKLGLWFCVTGRRFVAPTTCFLVPLTIEDEIDYAQIRGVLREPYGSPDWSRVKEEDLGRTMVMNTNQHGRPLILQNIREDLTAMSTPMPGTREDAWPTYYEFWVNRWTRKDREADVPKDCPLIGATYAPRKPSGAYRVQARLENADRFKNQDVGLGLLAPRDCCRIVHFPPHIYNAFHLLPKVCRRLTDVYRAQAQRFELGLPPIADDLLIEAASLPTTLHTWNNQRFETLGDSVLKLGVTVHIMNKYPHRHEGQLSKLRQSSVSNRTLLARAKEIGLEIFLNSETQSLQSWRYVHPSECTASASAALTAGTAESPSSKAPARRAKREFPRRSLQDCMEATLGAAFYHGGMDMALRAGTALGLSFGGELPWCARYGRVPDPSPAPPLFEELQSGLGYEFHRGDLLVEAATHPSFATSAGASYQRLEFLGDALLDVVVMRYLFHKYPRATSGQLSVARSRAVCGPTLASVAVKRLNLHQILLINNVELSIAISRHVPLLQNLPTQEIVLKAWKYDPPKALSDIMESVFGAVLVDSAYNYEKAAAVVEEVMSEVLELISPSVARDPVTDLMLWSAAAGCSRITFQKSQSHPELRRNDSISVLAHGIVIVGPVTAANPSLSKGLASERARAILDDPTHEFHIKKMCNCREKPKDTSEDMDMDGAQDGLGKITINENDITDETEEGFAVLARQKLDESRKEEAGSTPEGDEEEVMYEGGDNQDMDIDD</sequence>
<keyword evidence="13" id="KW-1185">Reference proteome</keyword>
<dbReference type="CDD" id="cd18034">
    <property type="entry name" value="DEXHc_dicer"/>
    <property type="match status" value="1"/>
</dbReference>
<evidence type="ECO:0000259" key="8">
    <source>
        <dbReference type="PROSITE" id="PS50142"/>
    </source>
</evidence>
<dbReference type="Pfam" id="PF03368">
    <property type="entry name" value="Dicer_dimer"/>
    <property type="match status" value="1"/>
</dbReference>
<feature type="domain" description="Helicase C-terminal" evidence="10">
    <location>
        <begin position="397"/>
        <end position="579"/>
    </location>
</feature>
<dbReference type="EMBL" id="JH711574">
    <property type="protein sequence ID" value="EIW85519.1"/>
    <property type="molecule type" value="Genomic_DNA"/>
</dbReference>
<feature type="compositionally biased region" description="Acidic residues" evidence="7">
    <location>
        <begin position="1500"/>
        <end position="1520"/>
    </location>
</feature>
<feature type="region of interest" description="Disordered" evidence="7">
    <location>
        <begin position="555"/>
        <end position="596"/>
    </location>
</feature>
<dbReference type="InterPro" id="IPR027417">
    <property type="entry name" value="P-loop_NTPase"/>
</dbReference>
<feature type="domain" description="Dicer dsRNA-binding fold" evidence="11">
    <location>
        <begin position="615"/>
        <end position="705"/>
    </location>
</feature>
<dbReference type="PANTHER" id="PTHR14950">
    <property type="entry name" value="DICER-RELATED"/>
    <property type="match status" value="1"/>
</dbReference>
<dbReference type="Pfam" id="PF00270">
    <property type="entry name" value="DEAD"/>
    <property type="match status" value="1"/>
</dbReference>
<comment type="similarity">
    <text evidence="6">Belongs to the helicase family. Dicer subfamily.</text>
</comment>
<name>A0A5M3N2B1_CONPW</name>
<dbReference type="InterPro" id="IPR036389">
    <property type="entry name" value="RNase_III_sf"/>
</dbReference>
<keyword evidence="2" id="KW-0547">Nucleotide-binding</keyword>
<dbReference type="InterPro" id="IPR014001">
    <property type="entry name" value="Helicase_ATP-bd"/>
</dbReference>
<evidence type="ECO:0000256" key="3">
    <source>
        <dbReference type="ARBA" id="ARBA00022801"/>
    </source>
</evidence>
<dbReference type="SMART" id="SM00487">
    <property type="entry name" value="DEXDc"/>
    <property type="match status" value="1"/>
</dbReference>
<feature type="compositionally biased region" description="Acidic residues" evidence="7">
    <location>
        <begin position="578"/>
        <end position="593"/>
    </location>
</feature>
<dbReference type="InterPro" id="IPR005034">
    <property type="entry name" value="Dicer_dimerisation"/>
</dbReference>
<dbReference type="SUPFAM" id="SSF69065">
    <property type="entry name" value="RNase III domain-like"/>
    <property type="match status" value="2"/>
</dbReference>
<evidence type="ECO:0000256" key="1">
    <source>
        <dbReference type="ARBA" id="ARBA00022737"/>
    </source>
</evidence>
<gene>
    <name evidence="12" type="ORF">CONPUDRAFT_142051</name>
</gene>
<dbReference type="OrthoDB" id="416741at2759"/>
<dbReference type="SMART" id="SM00490">
    <property type="entry name" value="HELICc"/>
    <property type="match status" value="1"/>
</dbReference>
<dbReference type="GO" id="GO:0005524">
    <property type="term" value="F:ATP binding"/>
    <property type="evidence" value="ECO:0007669"/>
    <property type="project" value="UniProtKB-KW"/>
</dbReference>
<dbReference type="PROSITE" id="PS51194">
    <property type="entry name" value="HELICASE_CTER"/>
    <property type="match status" value="1"/>
</dbReference>
<dbReference type="InterPro" id="IPR000999">
    <property type="entry name" value="RNase_III_dom"/>
</dbReference>
<keyword evidence="3 12" id="KW-0378">Hydrolase</keyword>
<evidence type="ECO:0000256" key="7">
    <source>
        <dbReference type="SAM" id="MobiDB-lite"/>
    </source>
</evidence>
<reference evidence="13" key="1">
    <citation type="journal article" date="2012" name="Science">
        <title>The Paleozoic origin of enzymatic lignin decomposition reconstructed from 31 fungal genomes.</title>
        <authorList>
            <person name="Floudas D."/>
            <person name="Binder M."/>
            <person name="Riley R."/>
            <person name="Barry K."/>
            <person name="Blanchette R.A."/>
            <person name="Henrissat B."/>
            <person name="Martinez A.T."/>
            <person name="Otillar R."/>
            <person name="Spatafora J.W."/>
            <person name="Yadav J.S."/>
            <person name="Aerts A."/>
            <person name="Benoit I."/>
            <person name="Boyd A."/>
            <person name="Carlson A."/>
            <person name="Copeland A."/>
            <person name="Coutinho P.M."/>
            <person name="de Vries R.P."/>
            <person name="Ferreira P."/>
            <person name="Findley K."/>
            <person name="Foster B."/>
            <person name="Gaskell J."/>
            <person name="Glotzer D."/>
            <person name="Gorecki P."/>
            <person name="Heitman J."/>
            <person name="Hesse C."/>
            <person name="Hori C."/>
            <person name="Igarashi K."/>
            <person name="Jurgens J.A."/>
            <person name="Kallen N."/>
            <person name="Kersten P."/>
            <person name="Kohler A."/>
            <person name="Kuees U."/>
            <person name="Kumar T.K.A."/>
            <person name="Kuo A."/>
            <person name="LaButti K."/>
            <person name="Larrondo L.F."/>
            <person name="Lindquist E."/>
            <person name="Ling A."/>
            <person name="Lombard V."/>
            <person name="Lucas S."/>
            <person name="Lundell T."/>
            <person name="Martin R."/>
            <person name="McLaughlin D.J."/>
            <person name="Morgenstern I."/>
            <person name="Morin E."/>
            <person name="Murat C."/>
            <person name="Nagy L.G."/>
            <person name="Nolan M."/>
            <person name="Ohm R.A."/>
            <person name="Patyshakuliyeva A."/>
            <person name="Rokas A."/>
            <person name="Ruiz-Duenas F.J."/>
            <person name="Sabat G."/>
            <person name="Salamov A."/>
            <person name="Samejima M."/>
            <person name="Schmutz J."/>
            <person name="Slot J.C."/>
            <person name="St John F."/>
            <person name="Stenlid J."/>
            <person name="Sun H."/>
            <person name="Sun S."/>
            <person name="Syed K."/>
            <person name="Tsang A."/>
            <person name="Wiebenga A."/>
            <person name="Young D."/>
            <person name="Pisabarro A."/>
            <person name="Eastwood D.C."/>
            <person name="Martin F."/>
            <person name="Cullen D."/>
            <person name="Grigoriev I.V."/>
            <person name="Hibbett D.S."/>
        </authorList>
    </citation>
    <scope>NUCLEOTIDE SEQUENCE [LARGE SCALE GENOMIC DNA]</scope>
    <source>
        <strain evidence="13">RWD-64-598 SS2</strain>
    </source>
</reference>
<dbReference type="Gene3D" id="1.10.1520.10">
    <property type="entry name" value="Ribonuclease III domain"/>
    <property type="match status" value="2"/>
</dbReference>
<accession>A0A5M3N2B1</accession>
<dbReference type="Gene3D" id="3.30.160.380">
    <property type="entry name" value="Dicer dimerisation domain"/>
    <property type="match status" value="1"/>
</dbReference>
<feature type="compositionally biased region" description="Basic and acidic residues" evidence="7">
    <location>
        <begin position="1485"/>
        <end position="1495"/>
    </location>
</feature>
<keyword evidence="4" id="KW-0347">Helicase</keyword>
<evidence type="ECO:0000259" key="10">
    <source>
        <dbReference type="PROSITE" id="PS51194"/>
    </source>
</evidence>
<dbReference type="Pfam" id="PF00636">
    <property type="entry name" value="Ribonuclease_3"/>
    <property type="match status" value="2"/>
</dbReference>
<dbReference type="GO" id="GO:0004386">
    <property type="term" value="F:helicase activity"/>
    <property type="evidence" value="ECO:0007669"/>
    <property type="project" value="UniProtKB-KW"/>
</dbReference>
<comment type="caution">
    <text evidence="12">The sequence shown here is derived from an EMBL/GenBank/DDBJ whole genome shotgun (WGS) entry which is preliminary data.</text>
</comment>
<dbReference type="PROSITE" id="PS51327">
    <property type="entry name" value="DICER_DSRBF"/>
    <property type="match status" value="1"/>
</dbReference>
<keyword evidence="1" id="KW-0677">Repeat</keyword>
<dbReference type="SMART" id="SM00535">
    <property type="entry name" value="RIBOc"/>
    <property type="match status" value="2"/>
</dbReference>
<evidence type="ECO:0000313" key="12">
    <source>
        <dbReference type="EMBL" id="EIW85519.1"/>
    </source>
</evidence>
<dbReference type="KEGG" id="cput:CONPUDRAFT_142051"/>
<dbReference type="InterPro" id="IPR011545">
    <property type="entry name" value="DEAD/DEAH_box_helicase_dom"/>
</dbReference>
<dbReference type="InterPro" id="IPR038248">
    <property type="entry name" value="Dicer_dimer_sf"/>
</dbReference>
<feature type="domain" description="Helicase ATP-binding" evidence="9">
    <location>
        <begin position="34"/>
        <end position="210"/>
    </location>
</feature>
<evidence type="ECO:0000313" key="13">
    <source>
        <dbReference type="Proteomes" id="UP000053558"/>
    </source>
</evidence>
<dbReference type="RefSeq" id="XP_007764981.1">
    <property type="nucleotide sequence ID" value="XM_007766791.1"/>
</dbReference>
<dbReference type="GO" id="GO:0006396">
    <property type="term" value="P:RNA processing"/>
    <property type="evidence" value="ECO:0007669"/>
    <property type="project" value="InterPro"/>
</dbReference>
<proteinExistence type="inferred from homology"/>
<evidence type="ECO:0000256" key="5">
    <source>
        <dbReference type="ARBA" id="ARBA00022840"/>
    </source>
</evidence>
<evidence type="ECO:0000259" key="9">
    <source>
        <dbReference type="PROSITE" id="PS51192"/>
    </source>
</evidence>
<feature type="domain" description="RNase III" evidence="8">
    <location>
        <begin position="1184"/>
        <end position="1331"/>
    </location>
</feature>
<keyword evidence="5" id="KW-0067">ATP-binding</keyword>
<dbReference type="GO" id="GO:0031047">
    <property type="term" value="P:regulatory ncRNA-mediated gene silencing"/>
    <property type="evidence" value="ECO:0007669"/>
    <property type="project" value="UniProtKB-ARBA"/>
</dbReference>
<protein>
    <submittedName>
        <fullName evidence="12">P-loop containing nucleoside triphosphate hydrolase protein</fullName>
    </submittedName>
</protein>
<dbReference type="GO" id="GO:0004525">
    <property type="term" value="F:ribonuclease III activity"/>
    <property type="evidence" value="ECO:0007669"/>
    <property type="project" value="InterPro"/>
</dbReference>
<keyword evidence="6" id="KW-0694">RNA-binding</keyword>
<feature type="region of interest" description="Disordered" evidence="7">
    <location>
        <begin position="1484"/>
        <end position="1520"/>
    </location>
</feature>
<evidence type="ECO:0000256" key="4">
    <source>
        <dbReference type="ARBA" id="ARBA00022806"/>
    </source>
</evidence>
<dbReference type="PROSITE" id="PS00517">
    <property type="entry name" value="RNASE_3_1"/>
    <property type="match status" value="1"/>
</dbReference>
<dbReference type="PANTHER" id="PTHR14950:SF37">
    <property type="entry name" value="ENDORIBONUCLEASE DICER"/>
    <property type="match status" value="1"/>
</dbReference>
<dbReference type="PROSITE" id="PS50142">
    <property type="entry name" value="RNASE_3_2"/>
    <property type="match status" value="2"/>
</dbReference>
<evidence type="ECO:0000259" key="11">
    <source>
        <dbReference type="PROSITE" id="PS51327"/>
    </source>
</evidence>
<dbReference type="CDD" id="cd00593">
    <property type="entry name" value="RIBOc"/>
    <property type="match status" value="2"/>
</dbReference>
<dbReference type="OMA" id="TRKNHAY"/>
<dbReference type="GeneID" id="19201695"/>